<dbReference type="Proteomes" id="UP000234323">
    <property type="component" value="Unassembled WGS sequence"/>
</dbReference>
<dbReference type="EMBL" id="LLXI01002220">
    <property type="protein sequence ID" value="PKY56541.1"/>
    <property type="molecule type" value="Genomic_DNA"/>
</dbReference>
<sequence>MPNLSCQVLPFSIDIGFTVLSGAGVGAVSHDVLTGEVEILSDGVVAGYKNAEVKAISLVKEIKECNE</sequence>
<organism evidence="1 2">
    <name type="scientific">Rhizophagus irregularis</name>
    <dbReference type="NCBI Taxonomy" id="588596"/>
    <lineage>
        <taxon>Eukaryota</taxon>
        <taxon>Fungi</taxon>
        <taxon>Fungi incertae sedis</taxon>
        <taxon>Mucoromycota</taxon>
        <taxon>Glomeromycotina</taxon>
        <taxon>Glomeromycetes</taxon>
        <taxon>Glomerales</taxon>
        <taxon>Glomeraceae</taxon>
        <taxon>Rhizophagus</taxon>
    </lineage>
</organism>
<keyword evidence="2" id="KW-1185">Reference proteome</keyword>
<evidence type="ECO:0000313" key="2">
    <source>
        <dbReference type="Proteomes" id="UP000234323"/>
    </source>
</evidence>
<name>A0A2I1HCC0_9GLOM</name>
<dbReference type="AlphaFoldDB" id="A0A2I1HCC0"/>
<comment type="caution">
    <text evidence="1">The sequence shown here is derived from an EMBL/GenBank/DDBJ whole genome shotgun (WGS) entry which is preliminary data.</text>
</comment>
<protein>
    <submittedName>
        <fullName evidence="1">Uncharacterized protein</fullName>
    </submittedName>
</protein>
<accession>A0A2I1HCC0</accession>
<gene>
    <name evidence="1" type="ORF">RhiirA4_476921</name>
</gene>
<proteinExistence type="predicted"/>
<evidence type="ECO:0000313" key="1">
    <source>
        <dbReference type="EMBL" id="PKY56541.1"/>
    </source>
</evidence>
<reference evidence="1 2" key="1">
    <citation type="submission" date="2015-10" db="EMBL/GenBank/DDBJ databases">
        <title>Genome analyses suggest a sexual origin of heterokaryosis in a supposedly ancient asexual fungus.</title>
        <authorList>
            <person name="Ropars J."/>
            <person name="Sedzielewska K."/>
            <person name="Noel J."/>
            <person name="Charron P."/>
            <person name="Farinelli L."/>
            <person name="Marton T."/>
            <person name="Kruger M."/>
            <person name="Pelin A."/>
            <person name="Brachmann A."/>
            <person name="Corradi N."/>
        </authorList>
    </citation>
    <scope>NUCLEOTIDE SEQUENCE [LARGE SCALE GENOMIC DNA]</scope>
    <source>
        <strain evidence="1 2">A4</strain>
    </source>
</reference>